<evidence type="ECO:0000313" key="2">
    <source>
        <dbReference type="Proteomes" id="UP000578531"/>
    </source>
</evidence>
<dbReference type="EMBL" id="JACCJC010000017">
    <property type="protein sequence ID" value="KAF6236921.1"/>
    <property type="molecule type" value="Genomic_DNA"/>
</dbReference>
<reference evidence="1 2" key="1">
    <citation type="journal article" date="2020" name="Genomics">
        <title>Complete, high-quality genomes from long-read metagenomic sequencing of two wolf lichen thalli reveals enigmatic genome architecture.</title>
        <authorList>
            <person name="McKenzie S.K."/>
            <person name="Walston R.F."/>
            <person name="Allen J.L."/>
        </authorList>
    </citation>
    <scope>NUCLEOTIDE SEQUENCE [LARGE SCALE GENOMIC DNA]</scope>
    <source>
        <strain evidence="1">WasteWater2</strain>
    </source>
</reference>
<gene>
    <name evidence="1" type="ORF">HO173_005212</name>
</gene>
<organism evidence="1 2">
    <name type="scientific">Letharia columbiana</name>
    <dbReference type="NCBI Taxonomy" id="112416"/>
    <lineage>
        <taxon>Eukaryota</taxon>
        <taxon>Fungi</taxon>
        <taxon>Dikarya</taxon>
        <taxon>Ascomycota</taxon>
        <taxon>Pezizomycotina</taxon>
        <taxon>Lecanoromycetes</taxon>
        <taxon>OSLEUM clade</taxon>
        <taxon>Lecanoromycetidae</taxon>
        <taxon>Lecanorales</taxon>
        <taxon>Lecanorineae</taxon>
        <taxon>Parmeliaceae</taxon>
        <taxon>Letharia</taxon>
    </lineage>
</organism>
<name>A0A8H6L640_9LECA</name>
<dbReference type="RefSeq" id="XP_037166254.1">
    <property type="nucleotide sequence ID" value="XM_037307130.1"/>
</dbReference>
<proteinExistence type="predicted"/>
<comment type="caution">
    <text evidence="1">The sequence shown here is derived from an EMBL/GenBank/DDBJ whole genome shotgun (WGS) entry which is preliminary data.</text>
</comment>
<dbReference type="Proteomes" id="UP000578531">
    <property type="component" value="Unassembled WGS sequence"/>
</dbReference>
<accession>A0A8H6L640</accession>
<dbReference type="AlphaFoldDB" id="A0A8H6L640"/>
<evidence type="ECO:0000313" key="1">
    <source>
        <dbReference type="EMBL" id="KAF6236921.1"/>
    </source>
</evidence>
<sequence length="93" mass="10318">MCLPPCAHDQLTAAKPVNSQLALDGEAQARALSDPDQEGWNLNSVVGRAFWLRVSVIRIKFREEILELSLGANTANLDGRARYHTKQSIRTSE</sequence>
<protein>
    <submittedName>
        <fullName evidence="1">Uncharacterized protein</fullName>
    </submittedName>
</protein>
<dbReference type="OrthoDB" id="4898680at2759"/>
<keyword evidence="2" id="KW-1185">Reference proteome</keyword>
<dbReference type="GeneID" id="59286876"/>